<feature type="non-terminal residue" evidence="1">
    <location>
        <position position="1"/>
    </location>
</feature>
<proteinExistence type="predicted"/>
<organism evidence="1">
    <name type="scientific">marine metagenome</name>
    <dbReference type="NCBI Taxonomy" id="408172"/>
    <lineage>
        <taxon>unclassified sequences</taxon>
        <taxon>metagenomes</taxon>
        <taxon>ecological metagenomes</taxon>
    </lineage>
</organism>
<sequence>QSAFEKSLGEKSKSDGDPECIQLKCVLEVHADFPQTHLFILNIPKNEKRLTLAMIGEEHKWLVKHELCSNCGFSREEMIANLALSMQGYFTSPMSLPGIKSPKPPKSLTLSAPKNVSGAKQFPYSDQLLRLKETIKKKKPRLPLEEFKYKLAQKQYNQLIGNRIKRDLMFFRHKNRQQAREELKARLRLQINQSGKVIDRMLIKTSGSSIFDKMVLDTVDLLELPPPMELLIREPPYVVTILIQP</sequence>
<dbReference type="SUPFAM" id="SSF74653">
    <property type="entry name" value="TolA/TonB C-terminal domain"/>
    <property type="match status" value="1"/>
</dbReference>
<gene>
    <name evidence="1" type="ORF">METZ01_LOCUS139124</name>
</gene>
<dbReference type="AlphaFoldDB" id="A0A381ZAM0"/>
<name>A0A381ZAM0_9ZZZZ</name>
<protein>
    <recommendedName>
        <fullName evidence="2">TonB C-terminal domain-containing protein</fullName>
    </recommendedName>
</protein>
<dbReference type="Pfam" id="PF13103">
    <property type="entry name" value="TonB_2"/>
    <property type="match status" value="1"/>
</dbReference>
<reference evidence="1" key="1">
    <citation type="submission" date="2018-05" db="EMBL/GenBank/DDBJ databases">
        <authorList>
            <person name="Lanie J.A."/>
            <person name="Ng W.-L."/>
            <person name="Kazmierczak K.M."/>
            <person name="Andrzejewski T.M."/>
            <person name="Davidsen T.M."/>
            <person name="Wayne K.J."/>
            <person name="Tettelin H."/>
            <person name="Glass J.I."/>
            <person name="Rusch D."/>
            <person name="Podicherti R."/>
            <person name="Tsui H.-C.T."/>
            <person name="Winkler M.E."/>
        </authorList>
    </citation>
    <scope>NUCLEOTIDE SEQUENCE</scope>
</reference>
<accession>A0A381ZAM0</accession>
<evidence type="ECO:0008006" key="2">
    <source>
        <dbReference type="Google" id="ProtNLM"/>
    </source>
</evidence>
<evidence type="ECO:0000313" key="1">
    <source>
        <dbReference type="EMBL" id="SVA86270.1"/>
    </source>
</evidence>
<dbReference type="EMBL" id="UINC01020575">
    <property type="protein sequence ID" value="SVA86270.1"/>
    <property type="molecule type" value="Genomic_DNA"/>
</dbReference>
<dbReference type="Gene3D" id="3.30.1150.10">
    <property type="match status" value="1"/>
</dbReference>